<dbReference type="PIRSF" id="PIRSF001227">
    <property type="entry name" value="Pen_acylase"/>
    <property type="match status" value="1"/>
</dbReference>
<evidence type="ECO:0000313" key="7">
    <source>
        <dbReference type="Proteomes" id="UP000532440"/>
    </source>
</evidence>
<evidence type="ECO:0000256" key="1">
    <source>
        <dbReference type="ARBA" id="ARBA00006586"/>
    </source>
</evidence>
<dbReference type="RefSeq" id="WP_343060839.1">
    <property type="nucleotide sequence ID" value="NZ_BAABEW010000005.1"/>
</dbReference>
<dbReference type="Proteomes" id="UP000532440">
    <property type="component" value="Unassembled WGS sequence"/>
</dbReference>
<gene>
    <name evidence="6" type="ORF">HNQ70_003875</name>
</gene>
<dbReference type="EC" id="3.5.1.11" evidence="6"/>
<dbReference type="Pfam" id="PF01804">
    <property type="entry name" value="Penicil_amidase"/>
    <property type="match status" value="1"/>
</dbReference>
<accession>A0A7W8HKU6</accession>
<name>A0A7W8HKU6_9BURK</name>
<keyword evidence="3" id="KW-0865">Zymogen</keyword>
<keyword evidence="7" id="KW-1185">Reference proteome</keyword>
<dbReference type="Gene3D" id="1.10.439.10">
    <property type="entry name" value="Penicillin Amidohydrolase, domain 1"/>
    <property type="match status" value="1"/>
</dbReference>
<organism evidence="6 7">
    <name type="scientific">Quisquiliibacterium transsilvanicum</name>
    <dbReference type="NCBI Taxonomy" id="1549638"/>
    <lineage>
        <taxon>Bacteria</taxon>
        <taxon>Pseudomonadati</taxon>
        <taxon>Pseudomonadota</taxon>
        <taxon>Betaproteobacteria</taxon>
        <taxon>Burkholderiales</taxon>
        <taxon>Burkholderiaceae</taxon>
        <taxon>Quisquiliibacterium</taxon>
    </lineage>
</organism>
<dbReference type="GO" id="GO:0017000">
    <property type="term" value="P:antibiotic biosynthetic process"/>
    <property type="evidence" value="ECO:0007669"/>
    <property type="project" value="InterPro"/>
</dbReference>
<dbReference type="Gene3D" id="3.60.20.10">
    <property type="entry name" value="Glutamine Phosphoribosylpyrophosphate, subunit 1, domain 1"/>
    <property type="match status" value="1"/>
</dbReference>
<comment type="cofactor">
    <cofactor evidence="5">
        <name>Ca(2+)</name>
        <dbReference type="ChEBI" id="CHEBI:29108"/>
    </cofactor>
    <text evidence="5">Binds 1 Ca(2+) ion per dimer.</text>
</comment>
<evidence type="ECO:0000256" key="3">
    <source>
        <dbReference type="ARBA" id="ARBA00023145"/>
    </source>
</evidence>
<dbReference type="SUPFAM" id="SSF56235">
    <property type="entry name" value="N-terminal nucleophile aminohydrolases (Ntn hydrolases)"/>
    <property type="match status" value="1"/>
</dbReference>
<sequence length="807" mass="89783">MRIVRWTGWALVALLSIAAGLLIAWRFAGMPQTRGELELGGPGAAFTVVRDVHGIPHVFAAAENDAYFALGLLHAQDRLWQLEMNRRIVGGTLAEVLGPGALDTDRFLRTLGVRRNAERIVENLDFATRSSLQAYADGVNAGIGLTGRATWKLPPEFLLLGVRPGKWTPADSIGWSTMMAWDLSGNHATELLRFALSGRLDAQRLGELFETDPPAQLPDLARLYEGLDRGDVAALMQAIPPGNIDGIGSNNWVVDGRHTVSGKPLLANDPHLGLNSPALWYFAHLSAPGLDAIGATLPGLPTVVLGRNQRIAWGFTNTAPDTQDLYLERIDPADPGRYQTPEGWAAFERRTEVIRVKGAPDVTLQVRDTRHGPVISDVHAQLGRTMQARKLDARYVLALRWAALTPDDGTMRASFDLHRAQDWPQFTEALRGFAAPQQNMVYADVDGNVGFIAPGRVPVRKAGNALRGLAPAPGWDARYDWDGFIPFEQLPRSWRPASGAVVTANQNILGQDYPYFISAEWTLPYRHDRIVELLGEKQRHDPASFQSMQADVLSRPMAELLPMLRKATPATPAGRAALERVAQWDARMVADAPEPLIVTAWIDRLRRLVFEDEVGEELFPLVERQRVRTRALVRALAGEGMARWCDDIRTQPVEDCRQLVDRALDESVADLQSRYGEDIAAWQWGSAHQAVSEHRPFSRQALLAKFFEIRVPSPGDVNTVNVGRNNPWDPAEPFANRWAASLRAIYDLADMDNSRFIHSTGQSGHVLSSHYRDLSERWARVEYLPMVTDRARIEKEAYRTLEVRPAR</sequence>
<protein>
    <submittedName>
        <fullName evidence="6">Penicillin amidase</fullName>
        <ecNumber evidence="6">3.5.1.11</ecNumber>
    </submittedName>
</protein>
<dbReference type="Gene3D" id="2.30.120.10">
    <property type="match status" value="1"/>
</dbReference>
<evidence type="ECO:0000256" key="2">
    <source>
        <dbReference type="ARBA" id="ARBA00022801"/>
    </source>
</evidence>
<comment type="caution">
    <text evidence="6">The sequence shown here is derived from an EMBL/GenBank/DDBJ whole genome shotgun (WGS) entry which is preliminary data.</text>
</comment>
<feature type="binding site" evidence="5">
    <location>
        <position position="190"/>
    </location>
    <ligand>
        <name>Ca(2+)</name>
        <dbReference type="ChEBI" id="CHEBI:29108"/>
    </ligand>
</feature>
<dbReference type="InterPro" id="IPR023343">
    <property type="entry name" value="Penicillin_amidase_dom1"/>
</dbReference>
<dbReference type="GO" id="GO:0046872">
    <property type="term" value="F:metal ion binding"/>
    <property type="evidence" value="ECO:0007669"/>
    <property type="project" value="UniProtKB-KW"/>
</dbReference>
<reference evidence="6 7" key="1">
    <citation type="submission" date="2020-08" db="EMBL/GenBank/DDBJ databases">
        <title>Genomic Encyclopedia of Type Strains, Phase IV (KMG-IV): sequencing the most valuable type-strain genomes for metagenomic binning, comparative biology and taxonomic classification.</title>
        <authorList>
            <person name="Goeker M."/>
        </authorList>
    </citation>
    <scope>NUCLEOTIDE SEQUENCE [LARGE SCALE GENOMIC DNA]</scope>
    <source>
        <strain evidence="6 7">DSM 29781</strain>
    </source>
</reference>
<comment type="similarity">
    <text evidence="1">Belongs to the peptidase S45 family.</text>
</comment>
<evidence type="ECO:0000313" key="6">
    <source>
        <dbReference type="EMBL" id="MBB5273843.1"/>
    </source>
</evidence>
<dbReference type="InterPro" id="IPR029055">
    <property type="entry name" value="Ntn_hydrolases_N"/>
</dbReference>
<dbReference type="InterPro" id="IPR014395">
    <property type="entry name" value="Pen/GL7ACA/AHL_acylase"/>
</dbReference>
<dbReference type="EMBL" id="JACHGB010000009">
    <property type="protein sequence ID" value="MBB5273843.1"/>
    <property type="molecule type" value="Genomic_DNA"/>
</dbReference>
<dbReference type="PANTHER" id="PTHR34218">
    <property type="entry name" value="PEPTIDASE S45 PENICILLIN AMIDASE"/>
    <property type="match status" value="1"/>
</dbReference>
<evidence type="ECO:0000256" key="5">
    <source>
        <dbReference type="PIRSR" id="PIRSR001227-2"/>
    </source>
</evidence>
<dbReference type="GO" id="GO:0008953">
    <property type="term" value="F:penicillin amidase activity"/>
    <property type="evidence" value="ECO:0007669"/>
    <property type="project" value="UniProtKB-EC"/>
</dbReference>
<dbReference type="InterPro" id="IPR043146">
    <property type="entry name" value="Penicillin_amidase_N_B-knob"/>
</dbReference>
<keyword evidence="5" id="KW-0479">Metal-binding</keyword>
<keyword evidence="2 6" id="KW-0378">Hydrolase</keyword>
<keyword evidence="5" id="KW-0106">Calcium</keyword>
<dbReference type="InterPro" id="IPR002692">
    <property type="entry name" value="S45"/>
</dbReference>
<dbReference type="InterPro" id="IPR043147">
    <property type="entry name" value="Penicillin_amidase_A-knob"/>
</dbReference>
<proteinExistence type="inferred from homology"/>
<feature type="binding site" evidence="5">
    <location>
        <position position="324"/>
    </location>
    <ligand>
        <name>Ca(2+)</name>
        <dbReference type="ChEBI" id="CHEBI:29108"/>
    </ligand>
</feature>
<dbReference type="CDD" id="cd03747">
    <property type="entry name" value="Ntn_PGA_like"/>
    <property type="match status" value="1"/>
</dbReference>
<feature type="active site" description="Nucleophile" evidence="4">
    <location>
        <position position="249"/>
    </location>
</feature>
<dbReference type="PANTHER" id="PTHR34218:SF4">
    <property type="entry name" value="ACYL-HOMOSERINE LACTONE ACYLASE QUIP"/>
    <property type="match status" value="1"/>
</dbReference>
<dbReference type="AlphaFoldDB" id="A0A7W8HKU6"/>
<dbReference type="Gene3D" id="1.10.1400.10">
    <property type="match status" value="1"/>
</dbReference>
<feature type="binding site" evidence="5">
    <location>
        <position position="321"/>
    </location>
    <ligand>
        <name>Ca(2+)</name>
        <dbReference type="ChEBI" id="CHEBI:29108"/>
    </ligand>
</feature>
<evidence type="ECO:0000256" key="4">
    <source>
        <dbReference type="PIRSR" id="PIRSR001227-1"/>
    </source>
</evidence>